<dbReference type="NCBIfam" id="TIGR01133">
    <property type="entry name" value="murG"/>
    <property type="match status" value="1"/>
</dbReference>
<dbReference type="GO" id="GO:0051991">
    <property type="term" value="F:UDP-N-acetyl-D-glucosamine:N-acetylmuramoyl-L-alanyl-D-glutamyl-meso-2,6-diaminopimelyl-D-alanyl-D-alanine-diphosphoundecaprenol 4-beta-N-acetylglucosaminlytransferase activity"/>
    <property type="evidence" value="ECO:0007669"/>
    <property type="project" value="RHEA"/>
</dbReference>
<evidence type="ECO:0000256" key="2">
    <source>
        <dbReference type="ARBA" id="ARBA00022618"/>
    </source>
</evidence>
<dbReference type="GO" id="GO:0050511">
    <property type="term" value="F:undecaprenyldiphospho-muramoylpentapeptide beta-N-acetylglucosaminyltransferase activity"/>
    <property type="evidence" value="ECO:0007669"/>
    <property type="project" value="UniProtKB-UniRule"/>
</dbReference>
<dbReference type="AlphaFoldDB" id="G2KMB5"/>
<evidence type="ECO:0000256" key="6">
    <source>
        <dbReference type="ARBA" id="ARBA00022984"/>
    </source>
</evidence>
<comment type="subcellular location">
    <subcellularLocation>
        <location evidence="10">Cell inner membrane</location>
        <topology evidence="10">Peripheral membrane protein</topology>
        <orientation evidence="10">Cytoplasmic side</orientation>
    </subcellularLocation>
</comment>
<evidence type="ECO:0000256" key="4">
    <source>
        <dbReference type="ARBA" id="ARBA00022679"/>
    </source>
</evidence>
<keyword evidence="9 10" id="KW-0961">Cell wall biogenesis/degradation</keyword>
<dbReference type="EMBL" id="CP002382">
    <property type="protein sequence ID" value="AEP10209.1"/>
    <property type="molecule type" value="Genomic_DNA"/>
</dbReference>
<name>G2KMB5_MICAA</name>
<keyword evidence="8 10" id="KW-0131">Cell cycle</keyword>
<dbReference type="PANTHER" id="PTHR21015:SF22">
    <property type="entry name" value="GLYCOSYLTRANSFERASE"/>
    <property type="match status" value="1"/>
</dbReference>
<dbReference type="HOGENOM" id="CLU_037404_2_1_5"/>
<dbReference type="SUPFAM" id="SSF53756">
    <property type="entry name" value="UDP-Glycosyltransferase/glycogen phosphorylase"/>
    <property type="match status" value="1"/>
</dbReference>
<keyword evidence="2 10" id="KW-0132">Cell division</keyword>
<proteinExistence type="inferred from homology"/>
<comment type="function">
    <text evidence="10">Cell wall formation. Catalyzes the transfer of a GlcNAc subunit on undecaprenyl-pyrophosphoryl-MurNAc-pentapeptide (lipid intermediate I) to form undecaprenyl-pyrophosphoryl-MurNAc-(pentapeptide)GlcNAc (lipid intermediate II).</text>
</comment>
<evidence type="ECO:0000256" key="10">
    <source>
        <dbReference type="HAMAP-Rule" id="MF_00033"/>
    </source>
</evidence>
<dbReference type="GO" id="GO:0009252">
    <property type="term" value="P:peptidoglycan biosynthetic process"/>
    <property type="evidence" value="ECO:0007669"/>
    <property type="project" value="UniProtKB-UniRule"/>
</dbReference>
<feature type="domain" description="Glycosyl transferase family 28 C-terminal" evidence="12">
    <location>
        <begin position="190"/>
        <end position="355"/>
    </location>
</feature>
<dbReference type="CDD" id="cd03785">
    <property type="entry name" value="GT28_MurG"/>
    <property type="match status" value="1"/>
</dbReference>
<comment type="similarity">
    <text evidence="10">Belongs to the glycosyltransferase 28 family. MurG subfamily.</text>
</comment>
<dbReference type="GO" id="GO:0008360">
    <property type="term" value="P:regulation of cell shape"/>
    <property type="evidence" value="ECO:0007669"/>
    <property type="project" value="UniProtKB-KW"/>
</dbReference>
<comment type="catalytic activity">
    <reaction evidence="10">
        <text>di-trans,octa-cis-undecaprenyl diphospho-N-acetyl-alpha-D-muramoyl-L-alanyl-D-glutamyl-meso-2,6-diaminopimeloyl-D-alanyl-D-alanine + UDP-N-acetyl-alpha-D-glucosamine = di-trans,octa-cis-undecaprenyl diphospho-[N-acetyl-alpha-D-glucosaminyl-(1-&gt;4)]-N-acetyl-alpha-D-muramoyl-L-alanyl-D-glutamyl-meso-2,6-diaminopimeloyl-D-alanyl-D-alanine + UDP + H(+)</text>
        <dbReference type="Rhea" id="RHEA:31227"/>
        <dbReference type="ChEBI" id="CHEBI:15378"/>
        <dbReference type="ChEBI" id="CHEBI:57705"/>
        <dbReference type="ChEBI" id="CHEBI:58223"/>
        <dbReference type="ChEBI" id="CHEBI:61387"/>
        <dbReference type="ChEBI" id="CHEBI:61388"/>
        <dbReference type="EC" id="2.4.1.227"/>
    </reaction>
</comment>
<keyword evidence="10" id="KW-0997">Cell inner membrane</keyword>
<feature type="binding site" evidence="10">
    <location>
        <position position="125"/>
    </location>
    <ligand>
        <name>UDP-N-acetyl-alpha-D-glucosamine</name>
        <dbReference type="ChEBI" id="CHEBI:57705"/>
    </ligand>
</feature>
<feature type="binding site" evidence="10">
    <location>
        <position position="297"/>
    </location>
    <ligand>
        <name>UDP-N-acetyl-alpha-D-glucosamine</name>
        <dbReference type="ChEBI" id="CHEBI:57705"/>
    </ligand>
</feature>
<keyword evidence="6 10" id="KW-0573">Peptidoglycan synthesis</keyword>
<dbReference type="RefSeq" id="WP_014103432.1">
    <property type="nucleotide sequence ID" value="NC_016026.1"/>
</dbReference>
<reference evidence="13 14" key="1">
    <citation type="journal article" date="2011" name="BMC Genomics">
        <title>Genomic insights into an obligate epibiotic bacterial predator: Micavibrio aeruginosavorus ARL-13.</title>
        <authorList>
            <person name="Wang Z."/>
            <person name="Kadouri D."/>
            <person name="Wu M."/>
        </authorList>
    </citation>
    <scope>NUCLEOTIDE SEQUENCE [LARGE SCALE GENOMIC DNA]</scope>
    <source>
        <strain evidence="13 14">ARL-13</strain>
    </source>
</reference>
<dbReference type="KEGG" id="mai:MICA_1900"/>
<dbReference type="HAMAP" id="MF_00033">
    <property type="entry name" value="MurG"/>
    <property type="match status" value="1"/>
</dbReference>
<keyword evidence="4 10" id="KW-0808">Transferase</keyword>
<dbReference type="UniPathway" id="UPA00219"/>
<evidence type="ECO:0000256" key="5">
    <source>
        <dbReference type="ARBA" id="ARBA00022960"/>
    </source>
</evidence>
<keyword evidence="14" id="KW-1185">Reference proteome</keyword>
<dbReference type="GO" id="GO:0005886">
    <property type="term" value="C:plasma membrane"/>
    <property type="evidence" value="ECO:0007669"/>
    <property type="project" value="UniProtKB-SubCell"/>
</dbReference>
<feature type="binding site" evidence="10">
    <location>
        <position position="168"/>
    </location>
    <ligand>
        <name>UDP-N-acetyl-alpha-D-glucosamine</name>
        <dbReference type="ChEBI" id="CHEBI:57705"/>
    </ligand>
</feature>
<feature type="domain" description="Glycosyltransferase family 28 N-terminal" evidence="11">
    <location>
        <begin position="8"/>
        <end position="143"/>
    </location>
</feature>
<evidence type="ECO:0000256" key="8">
    <source>
        <dbReference type="ARBA" id="ARBA00023306"/>
    </source>
</evidence>
<feature type="binding site" evidence="10">
    <location>
        <position position="196"/>
    </location>
    <ligand>
        <name>UDP-N-acetyl-alpha-D-glucosamine</name>
        <dbReference type="ChEBI" id="CHEBI:57705"/>
    </ligand>
</feature>
<gene>
    <name evidence="10 13" type="primary">murG</name>
    <name evidence="13" type="ordered locus">MICA_1900</name>
</gene>
<dbReference type="GO" id="GO:0071555">
    <property type="term" value="P:cell wall organization"/>
    <property type="evidence" value="ECO:0007669"/>
    <property type="project" value="UniProtKB-KW"/>
</dbReference>
<dbReference type="Pfam" id="PF03033">
    <property type="entry name" value="Glyco_transf_28"/>
    <property type="match status" value="1"/>
</dbReference>
<evidence type="ECO:0000259" key="12">
    <source>
        <dbReference type="Pfam" id="PF04101"/>
    </source>
</evidence>
<dbReference type="OrthoDB" id="9808936at2"/>
<evidence type="ECO:0000256" key="9">
    <source>
        <dbReference type="ARBA" id="ARBA00023316"/>
    </source>
</evidence>
<organism evidence="13 14">
    <name type="scientific">Micavibrio aeruginosavorus (strain ARL-13)</name>
    <dbReference type="NCBI Taxonomy" id="856793"/>
    <lineage>
        <taxon>Bacteria</taxon>
        <taxon>Pseudomonadati</taxon>
        <taxon>Bdellovibrionota</taxon>
        <taxon>Bdellovibrionia</taxon>
        <taxon>Bdellovibrionales</taxon>
        <taxon>Pseudobdellovibrionaceae</taxon>
        <taxon>Micavibrio</taxon>
    </lineage>
</organism>
<keyword evidence="3 10" id="KW-0328">Glycosyltransferase</keyword>
<dbReference type="GO" id="GO:0005975">
    <property type="term" value="P:carbohydrate metabolic process"/>
    <property type="evidence" value="ECO:0007669"/>
    <property type="project" value="InterPro"/>
</dbReference>
<dbReference type="PANTHER" id="PTHR21015">
    <property type="entry name" value="UDP-N-ACETYLGLUCOSAMINE--N-ACETYLMURAMYL-(PENTAPEPTIDE) PYROPHOSPHORYL-UNDECAPRENOL N-ACETYLGLUCOSAMINE TRANSFERASE 1"/>
    <property type="match status" value="1"/>
</dbReference>
<evidence type="ECO:0000256" key="1">
    <source>
        <dbReference type="ARBA" id="ARBA00022475"/>
    </source>
</evidence>
<dbReference type="InterPro" id="IPR007235">
    <property type="entry name" value="Glyco_trans_28_C"/>
</dbReference>
<keyword evidence="1 10" id="KW-1003">Cell membrane</keyword>
<evidence type="ECO:0000313" key="13">
    <source>
        <dbReference type="EMBL" id="AEP10209.1"/>
    </source>
</evidence>
<dbReference type="InterPro" id="IPR006009">
    <property type="entry name" value="GlcNAc_MurG"/>
</dbReference>
<protein>
    <recommendedName>
        <fullName evidence="10">UDP-N-acetylglucosamine--N-acetylmuramyl-(pentapeptide) pyrophosphoryl-undecaprenol N-acetylglucosamine transferase</fullName>
        <ecNumber evidence="10">2.4.1.227</ecNumber>
    </recommendedName>
    <alternativeName>
        <fullName evidence="10">Undecaprenyl-PP-MurNAc-pentapeptide-UDPGlcNAc GlcNAc transferase</fullName>
    </alternativeName>
</protein>
<evidence type="ECO:0000256" key="3">
    <source>
        <dbReference type="ARBA" id="ARBA00022676"/>
    </source>
</evidence>
<dbReference type="Gene3D" id="3.40.50.2000">
    <property type="entry name" value="Glycogen Phosphorylase B"/>
    <property type="match status" value="2"/>
</dbReference>
<dbReference type="InterPro" id="IPR004276">
    <property type="entry name" value="GlycoTrans_28_N"/>
</dbReference>
<evidence type="ECO:0000256" key="7">
    <source>
        <dbReference type="ARBA" id="ARBA00023136"/>
    </source>
</evidence>
<dbReference type="EC" id="2.4.1.227" evidence="10"/>
<dbReference type="Pfam" id="PF04101">
    <property type="entry name" value="Glyco_tran_28_C"/>
    <property type="match status" value="1"/>
</dbReference>
<accession>G2KMB5</accession>
<evidence type="ECO:0000313" key="14">
    <source>
        <dbReference type="Proteomes" id="UP000009286"/>
    </source>
</evidence>
<comment type="pathway">
    <text evidence="10">Cell wall biogenesis; peptidoglycan biosynthesis.</text>
</comment>
<comment type="caution">
    <text evidence="10">Lacks conserved residue(s) required for the propagation of feature annotation.</text>
</comment>
<dbReference type="Proteomes" id="UP000009286">
    <property type="component" value="Chromosome"/>
</dbReference>
<keyword evidence="5 10" id="KW-0133">Cell shape</keyword>
<feature type="binding site" evidence="10">
    <location>
        <begin position="15"/>
        <end position="17"/>
    </location>
    <ligand>
        <name>UDP-N-acetyl-alpha-D-glucosamine</name>
        <dbReference type="ChEBI" id="CHEBI:57705"/>
    </ligand>
</feature>
<dbReference type="STRING" id="856793.MICA_1900"/>
<dbReference type="GO" id="GO:0051301">
    <property type="term" value="P:cell division"/>
    <property type="evidence" value="ECO:0007669"/>
    <property type="project" value="UniProtKB-KW"/>
</dbReference>
<keyword evidence="7 10" id="KW-0472">Membrane</keyword>
<evidence type="ECO:0000259" key="11">
    <source>
        <dbReference type="Pfam" id="PF03033"/>
    </source>
</evidence>
<sequence length="384" mass="40889">MTDTSKLILLSAGGTGGHVFPAAALGRDLISRGYRVELVTDARGSKFANIFEDIPVHVISAGTLGRGLVGKVRGAAGLALGIIQARNLVKKLKPVVVAGFGGYPSFPAVFAAQGMRIDTIIHEQNAIVGRANVMLAGRASRIALSMPHVHGLEPADNARAVVTGNPVREEISSLSYKPYPIIQPDGILRIFVMGGSLGAHVFSDVVPAALSRLSPDYRARIEVVQQCRESDIENVRRIYDAAGIKAELETFFRDVPDRLAHTHLVIGRSGASTVAEVTAAGRPAIFVPYPHHADQQQKANADMVADAGGAWVMTQNGFTEEALLARVETFLQNPQTLFRAAEAARSVGRPDAARRLGNLVMAVASGWDGEAMRPQGPTPSNEDK</sequence>
<dbReference type="eggNOG" id="COG0707">
    <property type="taxonomic scope" value="Bacteria"/>
</dbReference>